<evidence type="ECO:0000313" key="2">
    <source>
        <dbReference type="EMBL" id="QEV29993.1"/>
    </source>
</evidence>
<dbReference type="AlphaFoldDB" id="A0A5J6IHA1"/>
<dbReference type="KEGG" id="scoe:CP976_41850"/>
<dbReference type="EMBL" id="CP023694">
    <property type="protein sequence ID" value="QEV29993.1"/>
    <property type="molecule type" value="Genomic_DNA"/>
</dbReference>
<dbReference type="Proteomes" id="UP000326598">
    <property type="component" value="Chromosome"/>
</dbReference>
<evidence type="ECO:0000313" key="3">
    <source>
        <dbReference type="Proteomes" id="UP000326598"/>
    </source>
</evidence>
<name>A0A5J6IHA1_STRC4</name>
<protein>
    <submittedName>
        <fullName evidence="2">Uncharacterized protein</fullName>
    </submittedName>
</protein>
<sequence>MSVSVSIVSRMPALSLNAVVIMSQRAWPAASLTTSGPACQIRARAKKKAAITAGLVVSTRARFRSTAALETTDDARFHDVTQAQPPRWNGPSLRNP</sequence>
<accession>A0A5J6IHA1</accession>
<organism evidence="2 3">
    <name type="scientific">Streptomyces coeruleorubidus</name>
    <dbReference type="NCBI Taxonomy" id="116188"/>
    <lineage>
        <taxon>Bacteria</taxon>
        <taxon>Bacillati</taxon>
        <taxon>Actinomycetota</taxon>
        <taxon>Actinomycetes</taxon>
        <taxon>Kitasatosporales</taxon>
        <taxon>Streptomycetaceae</taxon>
        <taxon>Streptomyces</taxon>
    </lineage>
</organism>
<reference evidence="2 3" key="1">
    <citation type="submission" date="2017-09" db="EMBL/GenBank/DDBJ databases">
        <authorList>
            <person name="Lee N."/>
            <person name="Cho B.-K."/>
        </authorList>
    </citation>
    <scope>NUCLEOTIDE SEQUENCE [LARGE SCALE GENOMIC DNA]</scope>
    <source>
        <strain evidence="2 3">ATCC 13740</strain>
    </source>
</reference>
<gene>
    <name evidence="2" type="ORF">CP976_41850</name>
</gene>
<proteinExistence type="predicted"/>
<evidence type="ECO:0000256" key="1">
    <source>
        <dbReference type="SAM" id="MobiDB-lite"/>
    </source>
</evidence>
<feature type="region of interest" description="Disordered" evidence="1">
    <location>
        <begin position="74"/>
        <end position="96"/>
    </location>
</feature>